<dbReference type="Proteomes" id="UP000198680">
    <property type="component" value="Unassembled WGS sequence"/>
</dbReference>
<dbReference type="Pfam" id="PF07331">
    <property type="entry name" value="TctB"/>
    <property type="match status" value="1"/>
</dbReference>
<evidence type="ECO:0000313" key="5">
    <source>
        <dbReference type="Proteomes" id="UP000198680"/>
    </source>
</evidence>
<dbReference type="OrthoDB" id="3576735at2"/>
<evidence type="ECO:0000256" key="2">
    <source>
        <dbReference type="SAM" id="Phobius"/>
    </source>
</evidence>
<evidence type="ECO:0000313" key="4">
    <source>
        <dbReference type="EMBL" id="SDL89910.1"/>
    </source>
</evidence>
<proteinExistence type="predicted"/>
<sequence>MTSSAGGAHVPGRPGGRTAAGATPQAGPGAPPEEAAPEEFDLEEAIHQVEAEEHEGRPPAAGLLGNLVVAAAVVVLGGAAVVGSLAFDAGSARSPEAGTWPLMVSVVIVVLGLGLVATARRTTDAERFGRTSWLVLAGLATMVAFVALIPVIGFEIPAALLAFVWLRFLGHEGWRTSIVTSLALVVAFYLIFVGALSVPIPHLF</sequence>
<gene>
    <name evidence="4" type="ORF">SAMN05660642_01179</name>
</gene>
<dbReference type="RefSeq" id="WP_091215000.1">
    <property type="nucleotide sequence ID" value="NZ_FNHE01000002.1"/>
</dbReference>
<keyword evidence="5" id="KW-1185">Reference proteome</keyword>
<reference evidence="5" key="1">
    <citation type="submission" date="2016-10" db="EMBL/GenBank/DDBJ databases">
        <authorList>
            <person name="Varghese N."/>
            <person name="Submissions S."/>
        </authorList>
    </citation>
    <scope>NUCLEOTIDE SEQUENCE [LARGE SCALE GENOMIC DNA]</scope>
    <source>
        <strain evidence="5">DSM 45419</strain>
    </source>
</reference>
<name>A0A1G9NU50_9ACTN</name>
<feature type="domain" description="DUF1468" evidence="3">
    <location>
        <begin position="68"/>
        <end position="201"/>
    </location>
</feature>
<evidence type="ECO:0000256" key="1">
    <source>
        <dbReference type="SAM" id="MobiDB-lite"/>
    </source>
</evidence>
<feature type="transmembrane region" description="Helical" evidence="2">
    <location>
        <begin position="99"/>
        <end position="121"/>
    </location>
</feature>
<dbReference type="InterPro" id="IPR009936">
    <property type="entry name" value="DUF1468"/>
</dbReference>
<feature type="compositionally biased region" description="Low complexity" evidence="1">
    <location>
        <begin position="16"/>
        <end position="28"/>
    </location>
</feature>
<feature type="region of interest" description="Disordered" evidence="1">
    <location>
        <begin position="1"/>
        <end position="39"/>
    </location>
</feature>
<organism evidence="4 5">
    <name type="scientific">Geodermatophilus siccatus</name>
    <dbReference type="NCBI Taxonomy" id="1137991"/>
    <lineage>
        <taxon>Bacteria</taxon>
        <taxon>Bacillati</taxon>
        <taxon>Actinomycetota</taxon>
        <taxon>Actinomycetes</taxon>
        <taxon>Geodermatophilales</taxon>
        <taxon>Geodermatophilaceae</taxon>
        <taxon>Geodermatophilus</taxon>
    </lineage>
</organism>
<feature type="transmembrane region" description="Helical" evidence="2">
    <location>
        <begin position="63"/>
        <end position="87"/>
    </location>
</feature>
<accession>A0A1G9NU50</accession>
<keyword evidence="2" id="KW-1133">Transmembrane helix</keyword>
<dbReference type="STRING" id="1137991.SAMN05660642_01179"/>
<evidence type="ECO:0000259" key="3">
    <source>
        <dbReference type="Pfam" id="PF07331"/>
    </source>
</evidence>
<keyword evidence="2" id="KW-0812">Transmembrane</keyword>
<dbReference type="AlphaFoldDB" id="A0A1G9NU50"/>
<feature type="transmembrane region" description="Helical" evidence="2">
    <location>
        <begin position="133"/>
        <end position="166"/>
    </location>
</feature>
<keyword evidence="2" id="KW-0472">Membrane</keyword>
<protein>
    <submittedName>
        <fullName evidence="4">Tripartite tricarboxylate transporter TctB family protein</fullName>
    </submittedName>
</protein>
<dbReference type="EMBL" id="FNHE01000002">
    <property type="protein sequence ID" value="SDL89910.1"/>
    <property type="molecule type" value="Genomic_DNA"/>
</dbReference>
<feature type="transmembrane region" description="Helical" evidence="2">
    <location>
        <begin position="178"/>
        <end position="198"/>
    </location>
</feature>